<feature type="compositionally biased region" description="Low complexity" evidence="1">
    <location>
        <begin position="24"/>
        <end position="35"/>
    </location>
</feature>
<feature type="region of interest" description="Disordered" evidence="1">
    <location>
        <begin position="1"/>
        <end position="48"/>
    </location>
</feature>
<accession>A0A0S2FCA2</accession>
<dbReference type="AlphaFoldDB" id="A0A0S2FCA2"/>
<dbReference type="STRING" id="84531.LA76x_3038"/>
<dbReference type="PATRIC" id="fig|84531.8.peg.3047"/>
<dbReference type="KEGG" id="lab:LA76x_3038"/>
<proteinExistence type="predicted"/>
<evidence type="ECO:0000313" key="3">
    <source>
        <dbReference type="Proteomes" id="UP000060787"/>
    </source>
</evidence>
<evidence type="ECO:0000313" key="2">
    <source>
        <dbReference type="EMBL" id="ALN81166.1"/>
    </source>
</evidence>
<name>A0A0S2FCA2_LYSAN</name>
<keyword evidence="3" id="KW-1185">Reference proteome</keyword>
<dbReference type="Proteomes" id="UP000060787">
    <property type="component" value="Chromosome"/>
</dbReference>
<dbReference type="EMBL" id="CP011129">
    <property type="protein sequence ID" value="ALN81166.1"/>
    <property type="molecule type" value="Genomic_DNA"/>
</dbReference>
<protein>
    <submittedName>
        <fullName evidence="2">Uncharacterized protein</fullName>
    </submittedName>
</protein>
<reference evidence="2 3" key="1">
    <citation type="journal article" date="2015" name="BMC Genomics">
        <title>Comparative genomics and metabolic profiling of the genus Lysobacter.</title>
        <authorList>
            <person name="de Bruijn I."/>
            <person name="Cheng X."/>
            <person name="de Jager V."/>
            <person name="Exposito R.G."/>
            <person name="Watrous J."/>
            <person name="Patel N."/>
            <person name="Postma J."/>
            <person name="Dorrestein P.C."/>
            <person name="Kobayashi D."/>
            <person name="Raaijmakers J.M."/>
        </authorList>
    </citation>
    <scope>NUCLEOTIDE SEQUENCE [LARGE SCALE GENOMIC DNA]</scope>
    <source>
        <strain evidence="2 3">76</strain>
    </source>
</reference>
<sequence>MSEATTAFVIGATDAARSRHGLRRSTAAGESGSGSRSDDRQRFPGRTR</sequence>
<gene>
    <name evidence="2" type="ORF">LA76x_3038</name>
</gene>
<evidence type="ECO:0000256" key="1">
    <source>
        <dbReference type="SAM" id="MobiDB-lite"/>
    </source>
</evidence>
<organism evidence="2 3">
    <name type="scientific">Lysobacter antibioticus</name>
    <dbReference type="NCBI Taxonomy" id="84531"/>
    <lineage>
        <taxon>Bacteria</taxon>
        <taxon>Pseudomonadati</taxon>
        <taxon>Pseudomonadota</taxon>
        <taxon>Gammaproteobacteria</taxon>
        <taxon>Lysobacterales</taxon>
        <taxon>Lysobacteraceae</taxon>
        <taxon>Lysobacter</taxon>
    </lineage>
</organism>